<feature type="region of interest" description="Disordered" evidence="1">
    <location>
        <begin position="134"/>
        <end position="177"/>
    </location>
</feature>
<feature type="region of interest" description="Disordered" evidence="1">
    <location>
        <begin position="998"/>
        <end position="1036"/>
    </location>
</feature>
<evidence type="ECO:0000256" key="1">
    <source>
        <dbReference type="SAM" id="MobiDB-lite"/>
    </source>
</evidence>
<dbReference type="GeneID" id="22574027"/>
<protein>
    <submittedName>
        <fullName evidence="2">Uncharacterized protein</fullName>
    </submittedName>
</protein>
<evidence type="ECO:0000313" key="2">
    <source>
        <dbReference type="EMBL" id="AIN97318.1"/>
    </source>
</evidence>
<organism evidence="2 3">
    <name type="scientific">Leishmania panamensis</name>
    <dbReference type="NCBI Taxonomy" id="5679"/>
    <lineage>
        <taxon>Eukaryota</taxon>
        <taxon>Discoba</taxon>
        <taxon>Euglenozoa</taxon>
        <taxon>Kinetoplastea</taxon>
        <taxon>Metakinetoplastina</taxon>
        <taxon>Trypanosomatida</taxon>
        <taxon>Trypanosomatidae</taxon>
        <taxon>Leishmaniinae</taxon>
        <taxon>Leishmania</taxon>
        <taxon>Leishmania guyanensis species complex</taxon>
    </lineage>
</organism>
<gene>
    <name evidence="2" type="ORF">LPMP_181370</name>
</gene>
<dbReference type="RefSeq" id="XP_010697971.1">
    <property type="nucleotide sequence ID" value="XM_010699669.1"/>
</dbReference>
<feature type="region of interest" description="Disordered" evidence="1">
    <location>
        <begin position="199"/>
        <end position="225"/>
    </location>
</feature>
<accession>A0A088RN11</accession>
<feature type="compositionally biased region" description="Polar residues" evidence="1">
    <location>
        <begin position="166"/>
        <end position="177"/>
    </location>
</feature>
<feature type="compositionally biased region" description="Basic and acidic residues" evidence="1">
    <location>
        <begin position="346"/>
        <end position="358"/>
    </location>
</feature>
<name>A0A088RN11_LEIPA</name>
<dbReference type="eggNOG" id="ENOG502SJCW">
    <property type="taxonomic scope" value="Eukaryota"/>
</dbReference>
<dbReference type="VEuPathDB" id="TriTrypDB:LPAL13_180016700"/>
<dbReference type="AlphaFoldDB" id="A0A088RN11"/>
<feature type="compositionally biased region" description="Polar residues" evidence="1">
    <location>
        <begin position="288"/>
        <end position="297"/>
    </location>
</feature>
<dbReference type="Proteomes" id="UP000063063">
    <property type="component" value="Chromosome 18"/>
</dbReference>
<evidence type="ECO:0000313" key="3">
    <source>
        <dbReference type="Proteomes" id="UP000063063"/>
    </source>
</evidence>
<feature type="compositionally biased region" description="Basic and acidic residues" evidence="1">
    <location>
        <begin position="965"/>
        <end position="975"/>
    </location>
</feature>
<feature type="region of interest" description="Disordered" evidence="1">
    <location>
        <begin position="957"/>
        <end position="980"/>
    </location>
</feature>
<feature type="compositionally biased region" description="Basic and acidic residues" evidence="1">
    <location>
        <begin position="211"/>
        <end position="224"/>
    </location>
</feature>
<feature type="region of interest" description="Disordered" evidence="1">
    <location>
        <begin position="267"/>
        <end position="358"/>
    </location>
</feature>
<dbReference type="EMBL" id="CP009387">
    <property type="protein sequence ID" value="AIN97318.1"/>
    <property type="molecule type" value="Genomic_DNA"/>
</dbReference>
<dbReference type="VEuPathDB" id="TriTrypDB:LPMP_181370"/>
<feature type="region of interest" description="Disordered" evidence="1">
    <location>
        <begin position="481"/>
        <end position="600"/>
    </location>
</feature>
<dbReference type="KEGG" id="lpan:LPMP_181370"/>
<dbReference type="OrthoDB" id="267558at2759"/>
<keyword evidence="3" id="KW-1185">Reference proteome</keyword>
<proteinExistence type="predicted"/>
<feature type="compositionally biased region" description="Low complexity" evidence="1">
    <location>
        <begin position="580"/>
        <end position="600"/>
    </location>
</feature>
<sequence length="1036" mass="107158">MMTHRESTDCSSATLPASMQTLLDRYTDRQLTQQERLVLAHATPRVRCEALRIFFEMNDAAAGLEYVLANGGASLNSHGDTSAKASLSSGAAATASTAVPLVAASKALKSLPINTLTATSAGAKLNTAAASDAKRPFAASAPNDNTALQDDARKPRGTGRTAVPASGSTAPSLVTSTRSCLRRTSAARRGESVCTLVTVSSMSSESSDGDNELRPTETPVKEEEVGADMPATVTLRYRGSRSSAVVASAAPIVPALALGTVLKQHDSISRSSPSARVAHSEYRPSVSPALTTTTVAANAQPRDVSPSVAPPPHTEPFSPATPKSGITGTAGTRGSAPVTPPPLPPTRHEGAGDDEEPRKTVAAKLTAYHANPTATLAASAPHPQQKHCVGFTDSKARTVLSAYRRGCTSSTFRHHHEDVGLAYTEPLCNHRSPSSSCTPPPPWLAGGGTTSVCGTDWAALVAAAPVPPLPVASVVTATKPATGVLGSPRTSRRPAPKEVACTTPAPSLRFPSSPTKALGSQAKTAHGSELGDAAAAGNNSGGAGKTRPPPRTPRVSFEGKKPKSGGSGNRSPRRKRRSDSGVSKLSPPSPSSKLSGASPVKRGVAWDETTGTYITHPNQRQRQGAAHSVAVAAGAATLTALPSAAPRGVGTSALEIPDKLHYYFARTASSTVASGDMAAAQAAKPTPFGPLCSSAMHFGRGEDATSALSAAAALLSAKAVKQKKCESEATRSKTPTGVSTWKKSIETKMAAAALAAPLMVVPAVRSPRLAENQRFRSGCVPAKYDLCGPSGETIMVQHQGPQYPPQLLAAAAAAPANVSPKTPPRTASAGKMVQLAAEKAPAVRFERYYSMMSSGGVEVVEVETAQSSAHASCPSAIRTPRSARFPAQQQPRGRVGDPVAAMYARGWAANPTYQACGAAAQVCAGPVPPAQCSVFERLTSNYYNVYSSATALQAVSPPPVAFSPRGDRSDRERHQLPHRRNLSAPVARTHRGRARCPATLQSVPKGFLSPRGMRKGEQERTAAPVSSVFARSNASS</sequence>
<reference evidence="2 3" key="1">
    <citation type="journal article" date="2015" name="Sci. Rep.">
        <title>The genome of Leishmania panamensis: insights into genomics of the L. (Viannia) subgenus.</title>
        <authorList>
            <person name="Llanes A."/>
            <person name="Restrepo C.M."/>
            <person name="Vecchio G.D."/>
            <person name="Anguizola F.J."/>
            <person name="Lleonart R."/>
        </authorList>
    </citation>
    <scope>NUCLEOTIDE SEQUENCE [LARGE SCALE GENOMIC DNA]</scope>
    <source>
        <strain evidence="2 3">MHOM/PA/94/PSC-1</strain>
    </source>
</reference>